<evidence type="ECO:0000313" key="3">
    <source>
        <dbReference type="Proteomes" id="UP001234178"/>
    </source>
</evidence>
<evidence type="ECO:0000256" key="1">
    <source>
        <dbReference type="SAM" id="MobiDB-lite"/>
    </source>
</evidence>
<feature type="region of interest" description="Disordered" evidence="1">
    <location>
        <begin position="14"/>
        <end position="42"/>
    </location>
</feature>
<reference evidence="2 3" key="1">
    <citation type="journal article" date="2023" name="Nucleic Acids Res.">
        <title>The hologenome of Daphnia magna reveals possible DNA methylation and microbiome-mediated evolution of the host genome.</title>
        <authorList>
            <person name="Chaturvedi A."/>
            <person name="Li X."/>
            <person name="Dhandapani V."/>
            <person name="Marshall H."/>
            <person name="Kissane S."/>
            <person name="Cuenca-Cambronero M."/>
            <person name="Asole G."/>
            <person name="Calvet F."/>
            <person name="Ruiz-Romero M."/>
            <person name="Marangio P."/>
            <person name="Guigo R."/>
            <person name="Rago D."/>
            <person name="Mirbahai L."/>
            <person name="Eastwood N."/>
            <person name="Colbourne J.K."/>
            <person name="Zhou J."/>
            <person name="Mallon E."/>
            <person name="Orsini L."/>
        </authorList>
    </citation>
    <scope>NUCLEOTIDE SEQUENCE [LARGE SCALE GENOMIC DNA]</scope>
    <source>
        <strain evidence="2">LRV0_1</strain>
    </source>
</reference>
<keyword evidence="3" id="KW-1185">Reference proteome</keyword>
<comment type="caution">
    <text evidence="2">The sequence shown here is derived from an EMBL/GenBank/DDBJ whole genome shotgun (WGS) entry which is preliminary data.</text>
</comment>
<organism evidence="2 3">
    <name type="scientific">Daphnia magna</name>
    <dbReference type="NCBI Taxonomy" id="35525"/>
    <lineage>
        <taxon>Eukaryota</taxon>
        <taxon>Metazoa</taxon>
        <taxon>Ecdysozoa</taxon>
        <taxon>Arthropoda</taxon>
        <taxon>Crustacea</taxon>
        <taxon>Branchiopoda</taxon>
        <taxon>Diplostraca</taxon>
        <taxon>Cladocera</taxon>
        <taxon>Anomopoda</taxon>
        <taxon>Daphniidae</taxon>
        <taxon>Daphnia</taxon>
    </lineage>
</organism>
<name>A0ABQ9ZU25_9CRUS</name>
<dbReference type="Proteomes" id="UP001234178">
    <property type="component" value="Unassembled WGS sequence"/>
</dbReference>
<accession>A0ABQ9ZU25</accession>
<gene>
    <name evidence="2" type="ORF">OUZ56_031378</name>
</gene>
<proteinExistence type="predicted"/>
<sequence length="81" mass="9059">MVVRMSNNQAHFSQHFFSPPSLMGRRNAEHGSPTSKTSFKCPRLGSICSERPSVCKPDRQDDDGMFIQRIIRPSAPSPVTL</sequence>
<dbReference type="EMBL" id="JAOYFB010000005">
    <property type="protein sequence ID" value="KAK4016427.1"/>
    <property type="molecule type" value="Genomic_DNA"/>
</dbReference>
<evidence type="ECO:0000313" key="2">
    <source>
        <dbReference type="EMBL" id="KAK4016427.1"/>
    </source>
</evidence>
<protein>
    <submittedName>
        <fullName evidence="2">Uncharacterized protein</fullName>
    </submittedName>
</protein>